<dbReference type="AlphaFoldDB" id="A0A1R4H787"/>
<evidence type="ECO:0000313" key="3">
    <source>
        <dbReference type="Proteomes" id="UP000195442"/>
    </source>
</evidence>
<evidence type="ECO:0000256" key="1">
    <source>
        <dbReference type="SAM" id="SignalP"/>
    </source>
</evidence>
<feature type="signal peptide" evidence="1">
    <location>
        <begin position="1"/>
        <end position="26"/>
    </location>
</feature>
<dbReference type="Proteomes" id="UP000195442">
    <property type="component" value="Unassembled WGS sequence"/>
</dbReference>
<reference evidence="3" key="1">
    <citation type="submission" date="2017-02" db="EMBL/GenBank/DDBJ databases">
        <authorList>
            <person name="Daims H."/>
        </authorList>
    </citation>
    <scope>NUCLEOTIDE SEQUENCE [LARGE SCALE GENOMIC DNA]</scope>
</reference>
<evidence type="ECO:0000313" key="2">
    <source>
        <dbReference type="EMBL" id="SJM92027.1"/>
    </source>
</evidence>
<dbReference type="EMBL" id="FUKJ01000169">
    <property type="protein sequence ID" value="SJM92027.1"/>
    <property type="molecule type" value="Genomic_DNA"/>
</dbReference>
<proteinExistence type="predicted"/>
<dbReference type="RefSeq" id="WP_087146792.1">
    <property type="nucleotide sequence ID" value="NZ_FUKJ01000169.1"/>
</dbReference>
<keyword evidence="1" id="KW-0732">Signal</keyword>
<protein>
    <submittedName>
        <fullName evidence="2">Uncharacterized protein</fullName>
    </submittedName>
</protein>
<dbReference type="OrthoDB" id="5511088at2"/>
<sequence length="248" mass="27558">MIKLIKKYLLILGLLMPLLGVSIANAAPIPPQANDYGKSYAEWATAWLEWALSIPNATNPLFDTTGAYAAMGQSGKVWFLAGTTTKDPNAVAKATRNITIPNGTALFFPILNAYWVNLPEYGDDPWSSEQESFARSYVKGIQDTSVGVELTIDRKVVSHINDYRVASTVGHCNLPSAKDENSFGLDLKNNPYYCVSDGIYTLIPPLSVGKHTIHFKGTSLFWDPDFSLDVTYNITVEPKKKHRMEWHK</sequence>
<feature type="chain" id="PRO_5012390560" evidence="1">
    <location>
        <begin position="27"/>
        <end position="248"/>
    </location>
</feature>
<accession>A0A1R4H787</accession>
<name>A0A1R4H787_9GAMM</name>
<gene>
    <name evidence="2" type="ORF">CRENPOLYSF2_2500003</name>
</gene>
<organism evidence="2 3">
    <name type="scientific">Crenothrix polyspora</name>
    <dbReference type="NCBI Taxonomy" id="360316"/>
    <lineage>
        <taxon>Bacteria</taxon>
        <taxon>Pseudomonadati</taxon>
        <taxon>Pseudomonadota</taxon>
        <taxon>Gammaproteobacteria</taxon>
        <taxon>Methylococcales</taxon>
        <taxon>Crenotrichaceae</taxon>
        <taxon>Crenothrix</taxon>
    </lineage>
</organism>
<keyword evidence="3" id="KW-1185">Reference proteome</keyword>